<comment type="caution">
    <text evidence="2">The sequence shown here is derived from an EMBL/GenBank/DDBJ whole genome shotgun (WGS) entry which is preliminary data.</text>
</comment>
<feature type="domain" description="Helix-turn-helix" evidence="1">
    <location>
        <begin position="5"/>
        <end position="53"/>
    </location>
</feature>
<dbReference type="Proteomes" id="UP000549616">
    <property type="component" value="Unassembled WGS sequence"/>
</dbReference>
<gene>
    <name evidence="2" type="ORF">HNR02_006902</name>
</gene>
<reference evidence="2 3" key="1">
    <citation type="submission" date="2020-07" db="EMBL/GenBank/DDBJ databases">
        <title>Sequencing the genomes of 1000 actinobacteria strains.</title>
        <authorList>
            <person name="Klenk H.-P."/>
        </authorList>
    </citation>
    <scope>NUCLEOTIDE SEQUENCE [LARGE SCALE GENOMIC DNA]</scope>
    <source>
        <strain evidence="2 3">DSM 104006</strain>
    </source>
</reference>
<evidence type="ECO:0000259" key="1">
    <source>
        <dbReference type="Pfam" id="PF12728"/>
    </source>
</evidence>
<dbReference type="NCBIfam" id="TIGR01764">
    <property type="entry name" value="excise"/>
    <property type="match status" value="1"/>
</dbReference>
<dbReference type="InterPro" id="IPR010093">
    <property type="entry name" value="SinI_DNA-bd"/>
</dbReference>
<accession>A0A853BG51</accession>
<name>A0A853BG51_9PSEU</name>
<proteinExistence type="predicted"/>
<dbReference type="AlphaFoldDB" id="A0A853BG51"/>
<evidence type="ECO:0000313" key="3">
    <source>
        <dbReference type="Proteomes" id="UP000549616"/>
    </source>
</evidence>
<dbReference type="GO" id="GO:0003677">
    <property type="term" value="F:DNA binding"/>
    <property type="evidence" value="ECO:0007669"/>
    <property type="project" value="InterPro"/>
</dbReference>
<dbReference type="RefSeq" id="WP_179777686.1">
    <property type="nucleotide sequence ID" value="NZ_JACCFK010000002.1"/>
</dbReference>
<dbReference type="InterPro" id="IPR041657">
    <property type="entry name" value="HTH_17"/>
</dbReference>
<dbReference type="EMBL" id="JACCFK010000002">
    <property type="protein sequence ID" value="NYI93527.1"/>
    <property type="molecule type" value="Genomic_DNA"/>
</dbReference>
<evidence type="ECO:0000313" key="2">
    <source>
        <dbReference type="EMBL" id="NYI93527.1"/>
    </source>
</evidence>
<dbReference type="Pfam" id="PF12728">
    <property type="entry name" value="HTH_17"/>
    <property type="match status" value="1"/>
</dbReference>
<keyword evidence="3" id="KW-1185">Reference proteome</keyword>
<organism evidence="2 3">
    <name type="scientific">Amycolatopsis endophytica</name>
    <dbReference type="NCBI Taxonomy" id="860233"/>
    <lineage>
        <taxon>Bacteria</taxon>
        <taxon>Bacillati</taxon>
        <taxon>Actinomycetota</taxon>
        <taxon>Actinomycetes</taxon>
        <taxon>Pseudonocardiales</taxon>
        <taxon>Pseudonocardiaceae</taxon>
        <taxon>Amycolatopsis</taxon>
    </lineage>
</organism>
<protein>
    <submittedName>
        <fullName evidence="2">Excisionase family DNA binding protein</fullName>
    </submittedName>
</protein>
<sequence length="59" mass="6765">MEPILLRVDEAAHLLGIGRTRVYDLIRLGQLRSVKVFDSRRIPRDAIDEYVRSLMAQAA</sequence>